<reference evidence="2 3" key="1">
    <citation type="journal article" date="2011" name="Stand. Genomic Sci.">
        <title>Complete genome sequence of Haliscomenobacter hydrossis type strain (O).</title>
        <authorList>
            <consortium name="US DOE Joint Genome Institute (JGI-PGF)"/>
            <person name="Daligault H."/>
            <person name="Lapidus A."/>
            <person name="Zeytun A."/>
            <person name="Nolan M."/>
            <person name="Lucas S."/>
            <person name="Del Rio T.G."/>
            <person name="Tice H."/>
            <person name="Cheng J.F."/>
            <person name="Tapia R."/>
            <person name="Han C."/>
            <person name="Goodwin L."/>
            <person name="Pitluck S."/>
            <person name="Liolios K."/>
            <person name="Pagani I."/>
            <person name="Ivanova N."/>
            <person name="Huntemann M."/>
            <person name="Mavromatis K."/>
            <person name="Mikhailova N."/>
            <person name="Pati A."/>
            <person name="Chen A."/>
            <person name="Palaniappan K."/>
            <person name="Land M."/>
            <person name="Hauser L."/>
            <person name="Brambilla E.M."/>
            <person name="Rohde M."/>
            <person name="Verbarg S."/>
            <person name="Goker M."/>
            <person name="Bristow J."/>
            <person name="Eisen J.A."/>
            <person name="Markowitz V."/>
            <person name="Hugenholtz P."/>
            <person name="Kyrpides N.C."/>
            <person name="Klenk H.P."/>
            <person name="Woyke T."/>
        </authorList>
    </citation>
    <scope>NUCLEOTIDE SEQUENCE [LARGE SCALE GENOMIC DNA]</scope>
    <source>
        <strain evidence="3">ATCC 27775 / DSM 1100 / LMG 10767 / O</strain>
    </source>
</reference>
<keyword evidence="3" id="KW-1185">Reference proteome</keyword>
<keyword evidence="1" id="KW-0175">Coiled coil</keyword>
<evidence type="ECO:0000313" key="2">
    <source>
        <dbReference type="EMBL" id="AEE51874.1"/>
    </source>
</evidence>
<dbReference type="EMBL" id="CP002691">
    <property type="protein sequence ID" value="AEE51874.1"/>
    <property type="molecule type" value="Genomic_DNA"/>
</dbReference>
<organism evidence="2 3">
    <name type="scientific">Haliscomenobacter hydrossis (strain ATCC 27775 / DSM 1100 / LMG 10767 / O)</name>
    <dbReference type="NCBI Taxonomy" id="760192"/>
    <lineage>
        <taxon>Bacteria</taxon>
        <taxon>Pseudomonadati</taxon>
        <taxon>Bacteroidota</taxon>
        <taxon>Saprospiria</taxon>
        <taxon>Saprospirales</taxon>
        <taxon>Haliscomenobacteraceae</taxon>
        <taxon>Haliscomenobacter</taxon>
    </lineage>
</organism>
<dbReference type="AlphaFoldDB" id="F4L5N9"/>
<proteinExistence type="predicted"/>
<protein>
    <submittedName>
        <fullName evidence="2">Uncharacterized protein</fullName>
    </submittedName>
</protein>
<evidence type="ECO:0000313" key="3">
    <source>
        <dbReference type="Proteomes" id="UP000008461"/>
    </source>
</evidence>
<evidence type="ECO:0000256" key="1">
    <source>
        <dbReference type="SAM" id="Coils"/>
    </source>
</evidence>
<name>F4L5N9_HALH1</name>
<accession>F4L5N9</accession>
<dbReference type="Proteomes" id="UP000008461">
    <property type="component" value="Chromosome"/>
</dbReference>
<dbReference type="Gene3D" id="6.10.250.3110">
    <property type="match status" value="1"/>
</dbReference>
<sequence length="76" mass="9029">MQLEDGIIEELEDKEREIEELGVIVDEVRAENEQVKQEIEKLKKELEALRKRLANHSPFRHHSRTCITFSTTCRPR</sequence>
<dbReference type="HOGENOM" id="CLU_2649411_0_0_10"/>
<feature type="coiled-coil region" evidence="1">
    <location>
        <begin position="11"/>
        <end position="56"/>
    </location>
</feature>
<gene>
    <name evidence="2" type="ordered locus">Halhy_4026</name>
</gene>
<dbReference type="STRING" id="760192.Halhy_4026"/>
<dbReference type="KEGG" id="hhy:Halhy_4026"/>
<dbReference type="RefSeq" id="WP_013766412.1">
    <property type="nucleotide sequence ID" value="NC_015510.1"/>
</dbReference>
<reference key="2">
    <citation type="submission" date="2011-04" db="EMBL/GenBank/DDBJ databases">
        <title>Complete sequence of chromosome of Haliscomenobacter hydrossis DSM 1100.</title>
        <authorList>
            <consortium name="US DOE Joint Genome Institute (JGI-PGF)"/>
            <person name="Lucas S."/>
            <person name="Han J."/>
            <person name="Lapidus A."/>
            <person name="Bruce D."/>
            <person name="Goodwin L."/>
            <person name="Pitluck S."/>
            <person name="Peters L."/>
            <person name="Kyrpides N."/>
            <person name="Mavromatis K."/>
            <person name="Ivanova N."/>
            <person name="Ovchinnikova G."/>
            <person name="Pagani I."/>
            <person name="Daligault H."/>
            <person name="Detter J.C."/>
            <person name="Han C."/>
            <person name="Land M."/>
            <person name="Hauser L."/>
            <person name="Markowitz V."/>
            <person name="Cheng J.-F."/>
            <person name="Hugenholtz P."/>
            <person name="Woyke T."/>
            <person name="Wu D."/>
            <person name="Verbarg S."/>
            <person name="Frueling A."/>
            <person name="Brambilla E."/>
            <person name="Klenk H.-P."/>
            <person name="Eisen J.A."/>
        </authorList>
    </citation>
    <scope>NUCLEOTIDE SEQUENCE</scope>
    <source>
        <strain>DSM 1100</strain>
    </source>
</reference>